<dbReference type="CDD" id="cd12914">
    <property type="entry name" value="PDC1_DGC_like"/>
    <property type="match status" value="1"/>
</dbReference>
<keyword evidence="5" id="KW-0472">Membrane</keyword>
<dbReference type="GO" id="GO:0005886">
    <property type="term" value="C:plasma membrane"/>
    <property type="evidence" value="ECO:0007669"/>
    <property type="project" value="UniProtKB-SubCell"/>
</dbReference>
<dbReference type="SMART" id="SM00065">
    <property type="entry name" value="GAF"/>
    <property type="match status" value="1"/>
</dbReference>
<dbReference type="InterPro" id="IPR033479">
    <property type="entry name" value="dCache_1"/>
</dbReference>
<dbReference type="InterPro" id="IPR000160">
    <property type="entry name" value="GGDEF_dom"/>
</dbReference>
<dbReference type="EMBL" id="AP019782">
    <property type="protein sequence ID" value="BBL72335.1"/>
    <property type="molecule type" value="Genomic_DNA"/>
</dbReference>
<accession>A0A8D4VQQ6</accession>
<keyword evidence="11" id="KW-1185">Reference proteome</keyword>
<dbReference type="PROSITE" id="PS50887">
    <property type="entry name" value="GGDEF"/>
    <property type="match status" value="1"/>
</dbReference>
<feature type="coiled-coil region" evidence="6">
    <location>
        <begin position="33"/>
        <end position="60"/>
    </location>
</feature>
<dbReference type="InterPro" id="IPR050706">
    <property type="entry name" value="Cyclic-di-GMP_PDE-like"/>
</dbReference>
<dbReference type="CDD" id="cd01948">
    <property type="entry name" value="EAL"/>
    <property type="match status" value="1"/>
</dbReference>
<dbReference type="Proteomes" id="UP000824988">
    <property type="component" value="Chromosome"/>
</dbReference>
<evidence type="ECO:0000313" key="10">
    <source>
        <dbReference type="EMBL" id="BBL72335.1"/>
    </source>
</evidence>
<dbReference type="PANTHER" id="PTHR33121">
    <property type="entry name" value="CYCLIC DI-GMP PHOSPHODIESTERASE PDEF"/>
    <property type="match status" value="1"/>
</dbReference>
<feature type="coiled-coil region" evidence="6">
    <location>
        <begin position="348"/>
        <end position="375"/>
    </location>
</feature>
<name>A0A8D4VQQ6_9GAMM</name>
<dbReference type="InterPro" id="IPR003018">
    <property type="entry name" value="GAF"/>
</dbReference>
<evidence type="ECO:0000256" key="1">
    <source>
        <dbReference type="ARBA" id="ARBA00004651"/>
    </source>
</evidence>
<reference evidence="10" key="1">
    <citation type="submission" date="2019-06" db="EMBL/GenBank/DDBJ databases">
        <title>Complete genome sequence of Methylogaea oryzae strain JCM16910.</title>
        <authorList>
            <person name="Asakawa S."/>
        </authorList>
    </citation>
    <scope>NUCLEOTIDE SEQUENCE</scope>
    <source>
        <strain evidence="10">E10</strain>
    </source>
</reference>
<proteinExistence type="predicted"/>
<dbReference type="PROSITE" id="PS50883">
    <property type="entry name" value="EAL"/>
    <property type="match status" value="1"/>
</dbReference>
<evidence type="ECO:0000259" key="8">
    <source>
        <dbReference type="PROSITE" id="PS50885"/>
    </source>
</evidence>
<dbReference type="CDD" id="cd18774">
    <property type="entry name" value="PDC2_HK_sensor"/>
    <property type="match status" value="1"/>
</dbReference>
<dbReference type="GO" id="GO:0007165">
    <property type="term" value="P:signal transduction"/>
    <property type="evidence" value="ECO:0007669"/>
    <property type="project" value="InterPro"/>
</dbReference>
<feature type="domain" description="HAMP" evidence="8">
    <location>
        <begin position="307"/>
        <end position="360"/>
    </location>
</feature>
<feature type="domain" description="GGDEF" evidence="9">
    <location>
        <begin position="585"/>
        <end position="717"/>
    </location>
</feature>
<dbReference type="PROSITE" id="PS50885">
    <property type="entry name" value="HAMP"/>
    <property type="match status" value="1"/>
</dbReference>
<dbReference type="KEGG" id="moz:MoryE10_29410"/>
<dbReference type="SMART" id="SM00052">
    <property type="entry name" value="EAL"/>
    <property type="match status" value="1"/>
</dbReference>
<sequence>MAQTRFFSLRARLLLLVGLAVLPLFAVVVYDSLRQRQESLAAAQRQAQELAETAALQQQLIFGHTQQILSSLAKTGELYTGKIQGKCAELGTEWLRRFPYYINFGLIAPDGTVLCSVVPFKGAVNLADRDYFRQARDSRDFAIGRYQTGRITGKPTVNAAYPLVSEGRLVYVAYLAIDLSWLNTLLSHIQLPPDSNVALIDNEGTVLAAYPPDTFNIGQSLPDFPRLRAAMALGPSSVTEWIDEAQIERATLLHALDSTSRGSTFLTLSTPKRRLYAEANRMLGQRLAWLGLALASVLAAAWLGSDVLILRKLRRLNAAILDFGQGDLSARTGLAPAADELGTLAKSFDHMAHRLQQQEEKLQQAITELGNVNRALHLLSAGNRTLLHAKEETALLQAMCRVAVEKGHYLMAWVGYCADDESQAILPMAHAGVALDYLQRIRVSWGDNEFGQGPIGRAIRSGSPFAVNDTLTDPAFSPWREAAEKNGYRSVIALPLRVDGKALGVLAIYAREPDVFGAQQLELLSETAADLAYGIATIRLRADHEKAQASLVKLAFHDTLTDLPNRAALNQRLSELLARSRDRNLPFALLELDVNRLRDFNEAFGYGEGDLLLHKLAQRLRSAVADGDMVARIGEDEFGILLPGCDASRAQEVENRILQYLEEPFEINNLVIDVRTTTGIALFPEHGDSVDLLFRRANKAMYEAKQKGADYLLFDGGEDQDCARRLMLVGELRRAVESPPQLLLYGQPKIDLRTGKASSAELLMRWQHPVRGMIAPGEFIPLAERTGLIKPLTYWALEAGMSHAHALLQKGLDVALAVNLSVCNLHDPKLLERIDELCQTWGVAAEKIQLELTESALMDDPDSALKTLCQLSRRGFELHVDDFGTGYSSLSYLQKLPVSIIKIDQSFVRDMDSNPNSATIVHSTIELAHSLNLKVVAEGVESQVILDRLASLGCDMAQGYHIAKPMAVEQLAAWLDR</sequence>
<dbReference type="PANTHER" id="PTHR33121:SF71">
    <property type="entry name" value="OXYGEN SENSOR PROTEIN DOSP"/>
    <property type="match status" value="1"/>
</dbReference>
<dbReference type="GO" id="GO:0071111">
    <property type="term" value="F:cyclic-guanylate-specific phosphodiesterase activity"/>
    <property type="evidence" value="ECO:0007669"/>
    <property type="project" value="InterPro"/>
</dbReference>
<dbReference type="CDD" id="cd01949">
    <property type="entry name" value="GGDEF"/>
    <property type="match status" value="1"/>
</dbReference>
<evidence type="ECO:0000256" key="5">
    <source>
        <dbReference type="ARBA" id="ARBA00023136"/>
    </source>
</evidence>
<comment type="subcellular location">
    <subcellularLocation>
        <location evidence="1">Cell membrane</location>
        <topology evidence="1">Multi-pass membrane protein</topology>
    </subcellularLocation>
</comment>
<gene>
    <name evidence="10" type="ORF">MoryE10_29410</name>
</gene>
<dbReference type="NCBIfam" id="TIGR00254">
    <property type="entry name" value="GGDEF"/>
    <property type="match status" value="1"/>
</dbReference>
<evidence type="ECO:0000259" key="7">
    <source>
        <dbReference type="PROSITE" id="PS50883"/>
    </source>
</evidence>
<evidence type="ECO:0000256" key="4">
    <source>
        <dbReference type="ARBA" id="ARBA00022989"/>
    </source>
</evidence>
<keyword evidence="2" id="KW-1003">Cell membrane</keyword>
<dbReference type="SMART" id="SM00304">
    <property type="entry name" value="HAMP"/>
    <property type="match status" value="1"/>
</dbReference>
<protein>
    <recommendedName>
        <fullName evidence="12">EAL domain-containing protein</fullName>
    </recommendedName>
</protein>
<keyword evidence="3" id="KW-0812">Transmembrane</keyword>
<dbReference type="RefSeq" id="WP_221047499.1">
    <property type="nucleotide sequence ID" value="NZ_AP019782.1"/>
</dbReference>
<keyword evidence="6" id="KW-0175">Coiled coil</keyword>
<dbReference type="Pfam" id="PF00990">
    <property type="entry name" value="GGDEF"/>
    <property type="match status" value="1"/>
</dbReference>
<dbReference type="InterPro" id="IPR003660">
    <property type="entry name" value="HAMP_dom"/>
</dbReference>
<dbReference type="AlphaFoldDB" id="A0A8D4VQQ6"/>
<dbReference type="SMART" id="SM00267">
    <property type="entry name" value="GGDEF"/>
    <property type="match status" value="1"/>
</dbReference>
<dbReference type="Pfam" id="PF02743">
    <property type="entry name" value="dCache_1"/>
    <property type="match status" value="1"/>
</dbReference>
<dbReference type="Pfam" id="PF13185">
    <property type="entry name" value="GAF_2"/>
    <property type="match status" value="1"/>
</dbReference>
<organism evidence="10 11">
    <name type="scientific">Methylogaea oryzae</name>
    <dbReference type="NCBI Taxonomy" id="1295382"/>
    <lineage>
        <taxon>Bacteria</taxon>
        <taxon>Pseudomonadati</taxon>
        <taxon>Pseudomonadota</taxon>
        <taxon>Gammaproteobacteria</taxon>
        <taxon>Methylococcales</taxon>
        <taxon>Methylococcaceae</taxon>
        <taxon>Methylogaea</taxon>
    </lineage>
</organism>
<feature type="domain" description="EAL" evidence="7">
    <location>
        <begin position="725"/>
        <end position="977"/>
    </location>
</feature>
<evidence type="ECO:0000313" key="11">
    <source>
        <dbReference type="Proteomes" id="UP000824988"/>
    </source>
</evidence>
<dbReference type="Pfam" id="PF00672">
    <property type="entry name" value="HAMP"/>
    <property type="match status" value="1"/>
</dbReference>
<dbReference type="InterPro" id="IPR001633">
    <property type="entry name" value="EAL_dom"/>
</dbReference>
<dbReference type="Pfam" id="PF00563">
    <property type="entry name" value="EAL"/>
    <property type="match status" value="1"/>
</dbReference>
<dbReference type="CDD" id="cd06225">
    <property type="entry name" value="HAMP"/>
    <property type="match status" value="1"/>
</dbReference>
<evidence type="ECO:0000259" key="9">
    <source>
        <dbReference type="PROSITE" id="PS50887"/>
    </source>
</evidence>
<keyword evidence="4" id="KW-1133">Transmembrane helix</keyword>
<evidence type="ECO:0000256" key="3">
    <source>
        <dbReference type="ARBA" id="ARBA00022692"/>
    </source>
</evidence>
<evidence type="ECO:0008006" key="12">
    <source>
        <dbReference type="Google" id="ProtNLM"/>
    </source>
</evidence>
<evidence type="ECO:0000256" key="6">
    <source>
        <dbReference type="SAM" id="Coils"/>
    </source>
</evidence>
<evidence type="ECO:0000256" key="2">
    <source>
        <dbReference type="ARBA" id="ARBA00022475"/>
    </source>
</evidence>